<name>A0A8J6J869_9FIRM</name>
<protein>
    <submittedName>
        <fullName evidence="1">Uncharacterized protein</fullName>
    </submittedName>
</protein>
<comment type="caution">
    <text evidence="1">The sequence shown here is derived from an EMBL/GenBank/DDBJ whole genome shotgun (WGS) entry which is preliminary data.</text>
</comment>
<gene>
    <name evidence="1" type="ORF">H8S11_02590</name>
</gene>
<organism evidence="1 2">
    <name type="scientific">Flintibacter hominis</name>
    <dbReference type="NCBI Taxonomy" id="2763048"/>
    <lineage>
        <taxon>Bacteria</taxon>
        <taxon>Bacillati</taxon>
        <taxon>Bacillota</taxon>
        <taxon>Clostridia</taxon>
        <taxon>Eubacteriales</taxon>
        <taxon>Flintibacter</taxon>
    </lineage>
</organism>
<accession>A0A8J6J869</accession>
<reference evidence="1" key="1">
    <citation type="submission" date="2020-08" db="EMBL/GenBank/DDBJ databases">
        <title>Genome public.</title>
        <authorList>
            <person name="Liu C."/>
            <person name="Sun Q."/>
        </authorList>
    </citation>
    <scope>NUCLEOTIDE SEQUENCE</scope>
    <source>
        <strain evidence="1">NSJ-23</strain>
    </source>
</reference>
<dbReference type="RefSeq" id="WP_186852079.1">
    <property type="nucleotide sequence ID" value="NZ_JACOPO010000001.1"/>
</dbReference>
<dbReference type="AlphaFoldDB" id="A0A8J6J869"/>
<keyword evidence="2" id="KW-1185">Reference proteome</keyword>
<sequence length="48" mass="5388">MNENGLWSLFWETGLPEAYLMLAALDREGPALPARSAFRPQPKEADRA</sequence>
<proteinExistence type="predicted"/>
<evidence type="ECO:0000313" key="1">
    <source>
        <dbReference type="EMBL" id="MBC5721712.1"/>
    </source>
</evidence>
<evidence type="ECO:0000313" key="2">
    <source>
        <dbReference type="Proteomes" id="UP000628736"/>
    </source>
</evidence>
<dbReference type="Proteomes" id="UP000628736">
    <property type="component" value="Unassembled WGS sequence"/>
</dbReference>
<dbReference type="EMBL" id="JACOPO010000001">
    <property type="protein sequence ID" value="MBC5721712.1"/>
    <property type="molecule type" value="Genomic_DNA"/>
</dbReference>